<dbReference type="Pfam" id="PF00440">
    <property type="entry name" value="TetR_N"/>
    <property type="match status" value="1"/>
</dbReference>
<name>A0ABP8P5Z9_9NOCA</name>
<evidence type="ECO:0000313" key="6">
    <source>
        <dbReference type="Proteomes" id="UP001501183"/>
    </source>
</evidence>
<dbReference type="InterPro" id="IPR050109">
    <property type="entry name" value="HTH-type_TetR-like_transc_reg"/>
</dbReference>
<dbReference type="EMBL" id="BAABFB010000044">
    <property type="protein sequence ID" value="GAA4480996.1"/>
    <property type="molecule type" value="Genomic_DNA"/>
</dbReference>
<dbReference type="Gene3D" id="1.10.10.60">
    <property type="entry name" value="Homeodomain-like"/>
    <property type="match status" value="1"/>
</dbReference>
<evidence type="ECO:0000313" key="5">
    <source>
        <dbReference type="EMBL" id="GAA4480996.1"/>
    </source>
</evidence>
<dbReference type="InterPro" id="IPR009057">
    <property type="entry name" value="Homeodomain-like_sf"/>
</dbReference>
<evidence type="ECO:0000256" key="2">
    <source>
        <dbReference type="PROSITE-ProRule" id="PRU00335"/>
    </source>
</evidence>
<keyword evidence="6" id="KW-1185">Reference proteome</keyword>
<accession>A0ABP8P5Z9</accession>
<evidence type="ECO:0000256" key="3">
    <source>
        <dbReference type="SAM" id="MobiDB-lite"/>
    </source>
</evidence>
<feature type="region of interest" description="Disordered" evidence="3">
    <location>
        <begin position="1"/>
        <end position="20"/>
    </location>
</feature>
<organism evidence="5 6">
    <name type="scientific">Rhodococcus olei</name>
    <dbReference type="NCBI Taxonomy" id="2161675"/>
    <lineage>
        <taxon>Bacteria</taxon>
        <taxon>Bacillati</taxon>
        <taxon>Actinomycetota</taxon>
        <taxon>Actinomycetes</taxon>
        <taxon>Mycobacteriales</taxon>
        <taxon>Nocardiaceae</taxon>
        <taxon>Rhodococcus</taxon>
    </lineage>
</organism>
<dbReference type="PROSITE" id="PS50977">
    <property type="entry name" value="HTH_TETR_2"/>
    <property type="match status" value="1"/>
</dbReference>
<dbReference type="SUPFAM" id="SSF48498">
    <property type="entry name" value="Tetracyclin repressor-like, C-terminal domain"/>
    <property type="match status" value="1"/>
</dbReference>
<dbReference type="Gene3D" id="1.10.357.10">
    <property type="entry name" value="Tetracycline Repressor, domain 2"/>
    <property type="match status" value="1"/>
</dbReference>
<dbReference type="Pfam" id="PF17932">
    <property type="entry name" value="TetR_C_24"/>
    <property type="match status" value="1"/>
</dbReference>
<proteinExistence type="predicted"/>
<dbReference type="PANTHER" id="PTHR30055:SF226">
    <property type="entry name" value="HTH-TYPE TRANSCRIPTIONAL REGULATOR PKSA"/>
    <property type="match status" value="1"/>
</dbReference>
<protein>
    <submittedName>
        <fullName evidence="5">TetR/AcrR family transcriptional regulator</fullName>
    </submittedName>
</protein>
<dbReference type="InterPro" id="IPR001647">
    <property type="entry name" value="HTH_TetR"/>
</dbReference>
<dbReference type="Proteomes" id="UP001501183">
    <property type="component" value="Unassembled WGS sequence"/>
</dbReference>
<reference evidence="6" key="1">
    <citation type="journal article" date="2019" name="Int. J. Syst. Evol. Microbiol.">
        <title>The Global Catalogue of Microorganisms (GCM) 10K type strain sequencing project: providing services to taxonomists for standard genome sequencing and annotation.</title>
        <authorList>
            <consortium name="The Broad Institute Genomics Platform"/>
            <consortium name="The Broad Institute Genome Sequencing Center for Infectious Disease"/>
            <person name="Wu L."/>
            <person name="Ma J."/>
        </authorList>
    </citation>
    <scope>NUCLEOTIDE SEQUENCE [LARGE SCALE GENOMIC DNA]</scope>
    <source>
        <strain evidence="6">JCM 32206</strain>
    </source>
</reference>
<comment type="caution">
    <text evidence="5">The sequence shown here is derived from an EMBL/GenBank/DDBJ whole genome shotgun (WGS) entry which is preliminary data.</text>
</comment>
<dbReference type="PANTHER" id="PTHR30055">
    <property type="entry name" value="HTH-TYPE TRANSCRIPTIONAL REGULATOR RUTR"/>
    <property type="match status" value="1"/>
</dbReference>
<sequence length="230" mass="24293">MIHNFGEGSHPMAYRPTDKTRAAQAQRRAALLTEATALVADGGFAAATVKAIAEKCQVSVGSVYSYFDGSAELLAAVFRAGADQELAAVRAAVEAAQTPTERLRALVETFALRAVRGRRMAWALLFEPVDPRIDAERLTYRAAYHDLTTEILREGIASGDFPPQHLEVAATALIGAISESLTGSLSPTRAGAGSADDTELVDAILRFCFHGIGCTDRSGVTATPTEGTPS</sequence>
<gene>
    <name evidence="5" type="ORF">GCM10023094_28420</name>
</gene>
<feature type="DNA-binding region" description="H-T-H motif" evidence="2">
    <location>
        <begin position="48"/>
        <end position="67"/>
    </location>
</feature>
<dbReference type="InterPro" id="IPR036271">
    <property type="entry name" value="Tet_transcr_reg_TetR-rel_C_sf"/>
</dbReference>
<evidence type="ECO:0000256" key="1">
    <source>
        <dbReference type="ARBA" id="ARBA00023125"/>
    </source>
</evidence>
<dbReference type="SUPFAM" id="SSF46689">
    <property type="entry name" value="Homeodomain-like"/>
    <property type="match status" value="1"/>
</dbReference>
<feature type="domain" description="HTH tetR-type" evidence="4">
    <location>
        <begin position="25"/>
        <end position="85"/>
    </location>
</feature>
<dbReference type="InterPro" id="IPR041490">
    <property type="entry name" value="KstR2_TetR_C"/>
</dbReference>
<evidence type="ECO:0000259" key="4">
    <source>
        <dbReference type="PROSITE" id="PS50977"/>
    </source>
</evidence>
<keyword evidence="1 2" id="KW-0238">DNA-binding</keyword>